<reference evidence="1 2" key="1">
    <citation type="submission" date="2020-07" db="EMBL/GenBank/DDBJ databases">
        <authorList>
            <person name="Sun Q."/>
        </authorList>
    </citation>
    <scope>NUCLEOTIDE SEQUENCE [LARGE SCALE GENOMIC DNA]</scope>
    <source>
        <strain evidence="1 2">CGMCC 1.13654</strain>
    </source>
</reference>
<dbReference type="Proteomes" id="UP000570166">
    <property type="component" value="Unassembled WGS sequence"/>
</dbReference>
<sequence>MDIDALLQHYFGTDDPDTITDFGFTLGSERLRVDFGTEKEPGRRFALWVLMAVLDFAPLPAEAFPKDPELKRAAEDYLTAAERMERDGDAEED</sequence>
<organism evidence="1 2">
    <name type="scientific">Sphingomonas chungangi</name>
    <dbReference type="NCBI Taxonomy" id="2683589"/>
    <lineage>
        <taxon>Bacteria</taxon>
        <taxon>Pseudomonadati</taxon>
        <taxon>Pseudomonadota</taxon>
        <taxon>Alphaproteobacteria</taxon>
        <taxon>Sphingomonadales</taxon>
        <taxon>Sphingomonadaceae</taxon>
        <taxon>Sphingomonas</taxon>
    </lineage>
</organism>
<proteinExistence type="predicted"/>
<evidence type="ECO:0000313" key="2">
    <source>
        <dbReference type="Proteomes" id="UP000570166"/>
    </source>
</evidence>
<accession>A0A838L2G7</accession>
<protein>
    <submittedName>
        <fullName evidence="1">Uncharacterized protein</fullName>
    </submittedName>
</protein>
<dbReference type="EMBL" id="JACEIB010000003">
    <property type="protein sequence ID" value="MBA2933374.1"/>
    <property type="molecule type" value="Genomic_DNA"/>
</dbReference>
<keyword evidence="2" id="KW-1185">Reference proteome</keyword>
<name>A0A838L2G7_9SPHN</name>
<dbReference type="AlphaFoldDB" id="A0A838L2G7"/>
<gene>
    <name evidence="1" type="ORF">HZF05_04620</name>
</gene>
<comment type="caution">
    <text evidence="1">The sequence shown here is derived from an EMBL/GenBank/DDBJ whole genome shotgun (WGS) entry which is preliminary data.</text>
</comment>
<evidence type="ECO:0000313" key="1">
    <source>
        <dbReference type="EMBL" id="MBA2933374.1"/>
    </source>
</evidence>